<keyword evidence="10" id="KW-0418">Kinase</keyword>
<dbReference type="InterPro" id="IPR006319">
    <property type="entry name" value="PEP_synth"/>
</dbReference>
<comment type="caution">
    <text evidence="16">The sequence shown here is derived from an EMBL/GenBank/DDBJ whole genome shotgun (WGS) entry which is preliminary data.</text>
</comment>
<feature type="domain" description="Pyruvate phosphate dikinase AMP/ATP-binding" evidence="15">
    <location>
        <begin position="97"/>
        <end position="149"/>
    </location>
</feature>
<keyword evidence="9" id="KW-0547">Nucleotide-binding</keyword>
<dbReference type="InterPro" id="IPR013815">
    <property type="entry name" value="ATP_grasp_subdomain_1"/>
</dbReference>
<evidence type="ECO:0000256" key="6">
    <source>
        <dbReference type="ARBA" id="ARBA00021623"/>
    </source>
</evidence>
<dbReference type="GO" id="GO:0006094">
    <property type="term" value="P:gluconeogenesis"/>
    <property type="evidence" value="ECO:0007669"/>
    <property type="project" value="UniProtKB-UniPathway"/>
</dbReference>
<keyword evidence="12" id="KW-0460">Magnesium</keyword>
<evidence type="ECO:0000256" key="12">
    <source>
        <dbReference type="ARBA" id="ARBA00022842"/>
    </source>
</evidence>
<dbReference type="PANTHER" id="PTHR43030">
    <property type="entry name" value="PHOSPHOENOLPYRUVATE SYNTHASE"/>
    <property type="match status" value="1"/>
</dbReference>
<dbReference type="AlphaFoldDB" id="A0A1V1PBQ3"/>
<dbReference type="Gene3D" id="3.30.1490.20">
    <property type="entry name" value="ATP-grasp fold, A domain"/>
    <property type="match status" value="1"/>
</dbReference>
<evidence type="ECO:0000256" key="13">
    <source>
        <dbReference type="ARBA" id="ARBA00033470"/>
    </source>
</evidence>
<dbReference type="Proteomes" id="UP000189670">
    <property type="component" value="Unassembled WGS sequence"/>
</dbReference>
<keyword evidence="11" id="KW-0067">ATP-binding</keyword>
<comment type="pathway">
    <text evidence="3">Carbohydrate biosynthesis; gluconeogenesis.</text>
</comment>
<comment type="function">
    <text evidence="2">Catalyzes the phosphorylation of pyruvate to phosphoenolpyruvate.</text>
</comment>
<dbReference type="EMBL" id="ATBP01000180">
    <property type="protein sequence ID" value="ETR72125.1"/>
    <property type="molecule type" value="Genomic_DNA"/>
</dbReference>
<keyword evidence="8" id="KW-0479">Metal-binding</keyword>
<name>A0A1V1PBQ3_9BACT</name>
<dbReference type="UniPathway" id="UPA00138"/>
<evidence type="ECO:0000256" key="2">
    <source>
        <dbReference type="ARBA" id="ARBA00002988"/>
    </source>
</evidence>
<comment type="cofactor">
    <cofactor evidence="1">
        <name>Mg(2+)</name>
        <dbReference type="ChEBI" id="CHEBI:18420"/>
    </cofactor>
</comment>
<protein>
    <recommendedName>
        <fullName evidence="6">Phosphoenolpyruvate synthase</fullName>
        <ecNumber evidence="5">2.7.9.2</ecNumber>
    </recommendedName>
    <alternativeName>
        <fullName evidence="13">Pyruvate, water dikinase</fullName>
    </alternativeName>
</protein>
<evidence type="ECO:0000256" key="11">
    <source>
        <dbReference type="ARBA" id="ARBA00022840"/>
    </source>
</evidence>
<evidence type="ECO:0000256" key="5">
    <source>
        <dbReference type="ARBA" id="ARBA00011996"/>
    </source>
</evidence>
<comment type="similarity">
    <text evidence="4">Belongs to the PEP-utilizing enzyme family.</text>
</comment>
<dbReference type="InterPro" id="IPR002192">
    <property type="entry name" value="PPDK_AMP/ATP-bd"/>
</dbReference>
<evidence type="ECO:0000256" key="3">
    <source>
        <dbReference type="ARBA" id="ARBA00004742"/>
    </source>
</evidence>
<gene>
    <name evidence="16" type="ORF">OMM_01949</name>
</gene>
<evidence type="ECO:0000256" key="7">
    <source>
        <dbReference type="ARBA" id="ARBA00022679"/>
    </source>
</evidence>
<comment type="catalytic activity">
    <reaction evidence="14">
        <text>pyruvate + ATP + H2O = phosphoenolpyruvate + AMP + phosphate + 2 H(+)</text>
        <dbReference type="Rhea" id="RHEA:11364"/>
        <dbReference type="ChEBI" id="CHEBI:15361"/>
        <dbReference type="ChEBI" id="CHEBI:15377"/>
        <dbReference type="ChEBI" id="CHEBI:15378"/>
        <dbReference type="ChEBI" id="CHEBI:30616"/>
        <dbReference type="ChEBI" id="CHEBI:43474"/>
        <dbReference type="ChEBI" id="CHEBI:58702"/>
        <dbReference type="ChEBI" id="CHEBI:456215"/>
        <dbReference type="EC" id="2.7.9.2"/>
    </reaction>
</comment>
<organism evidence="16 17">
    <name type="scientific">Candidatus Magnetoglobus multicellularis str. Araruama</name>
    <dbReference type="NCBI Taxonomy" id="890399"/>
    <lineage>
        <taxon>Bacteria</taxon>
        <taxon>Pseudomonadati</taxon>
        <taxon>Thermodesulfobacteriota</taxon>
        <taxon>Desulfobacteria</taxon>
        <taxon>Desulfobacterales</taxon>
        <taxon>Desulfobacteraceae</taxon>
        <taxon>Candidatus Magnetoglobus</taxon>
    </lineage>
</organism>
<evidence type="ECO:0000313" key="16">
    <source>
        <dbReference type="EMBL" id="ETR72125.1"/>
    </source>
</evidence>
<keyword evidence="7" id="KW-0808">Transferase</keyword>
<evidence type="ECO:0000259" key="15">
    <source>
        <dbReference type="Pfam" id="PF01326"/>
    </source>
</evidence>
<evidence type="ECO:0000256" key="8">
    <source>
        <dbReference type="ARBA" id="ARBA00022723"/>
    </source>
</evidence>
<proteinExistence type="inferred from homology"/>
<evidence type="ECO:0000256" key="1">
    <source>
        <dbReference type="ARBA" id="ARBA00001946"/>
    </source>
</evidence>
<accession>A0A1V1PBQ3</accession>
<dbReference type="EC" id="2.7.9.2" evidence="5"/>
<evidence type="ECO:0000256" key="14">
    <source>
        <dbReference type="ARBA" id="ARBA00047700"/>
    </source>
</evidence>
<dbReference type="PANTHER" id="PTHR43030:SF1">
    <property type="entry name" value="PHOSPHOENOLPYRUVATE SYNTHASE"/>
    <property type="match status" value="1"/>
</dbReference>
<dbReference type="Gene3D" id="3.30.470.20">
    <property type="entry name" value="ATP-grasp fold, B domain"/>
    <property type="match status" value="2"/>
</dbReference>
<dbReference type="SUPFAM" id="SSF56059">
    <property type="entry name" value="Glutathione synthetase ATP-binding domain-like"/>
    <property type="match status" value="1"/>
</dbReference>
<dbReference type="GO" id="GO:0046872">
    <property type="term" value="F:metal ion binding"/>
    <property type="evidence" value="ECO:0007669"/>
    <property type="project" value="UniProtKB-KW"/>
</dbReference>
<evidence type="ECO:0000256" key="10">
    <source>
        <dbReference type="ARBA" id="ARBA00022777"/>
    </source>
</evidence>
<sequence>MLYRIKCCWSSVWSLRSISYCQRIGVPPQSINMAILIQKTIFVRVSGVIFTCDPLTLNSESIIIEASTKQKTVVSGCISPDFYKLSKELFDIQIIKLKTDKRSLSENDLLWLWTTAKRIAEHFNNPQEIEWAIDKNNLLYILQTRPIIVKR</sequence>
<evidence type="ECO:0000256" key="4">
    <source>
        <dbReference type="ARBA" id="ARBA00007837"/>
    </source>
</evidence>
<evidence type="ECO:0000256" key="9">
    <source>
        <dbReference type="ARBA" id="ARBA00022741"/>
    </source>
</evidence>
<feature type="domain" description="Pyruvate phosphate dikinase AMP/ATP-binding" evidence="15">
    <location>
        <begin position="4"/>
        <end position="94"/>
    </location>
</feature>
<dbReference type="GO" id="GO:0008986">
    <property type="term" value="F:pyruvate, water dikinase activity"/>
    <property type="evidence" value="ECO:0007669"/>
    <property type="project" value="UniProtKB-EC"/>
</dbReference>
<evidence type="ECO:0000313" key="17">
    <source>
        <dbReference type="Proteomes" id="UP000189670"/>
    </source>
</evidence>
<dbReference type="GO" id="GO:0005524">
    <property type="term" value="F:ATP binding"/>
    <property type="evidence" value="ECO:0007669"/>
    <property type="project" value="UniProtKB-KW"/>
</dbReference>
<reference evidence="17" key="1">
    <citation type="submission" date="2012-11" db="EMBL/GenBank/DDBJ databases">
        <authorList>
            <person name="Lucero-Rivera Y.E."/>
            <person name="Tovar-Ramirez D."/>
        </authorList>
    </citation>
    <scope>NUCLEOTIDE SEQUENCE [LARGE SCALE GENOMIC DNA]</scope>
    <source>
        <strain evidence="17">Araruama</strain>
    </source>
</reference>
<dbReference type="Pfam" id="PF01326">
    <property type="entry name" value="PPDK_N"/>
    <property type="match status" value="2"/>
</dbReference>